<feature type="region of interest" description="Disordered" evidence="1">
    <location>
        <begin position="162"/>
        <end position="187"/>
    </location>
</feature>
<feature type="chain" id="PRO_5027670657" evidence="2">
    <location>
        <begin position="23"/>
        <end position="187"/>
    </location>
</feature>
<gene>
    <name evidence="3" type="ORF">HELGO_WM18134</name>
</gene>
<proteinExistence type="predicted"/>
<evidence type="ECO:0000313" key="3">
    <source>
        <dbReference type="EMBL" id="CAA6816865.1"/>
    </source>
</evidence>
<accession>A0A6S6TCG6</accession>
<feature type="signal peptide" evidence="2">
    <location>
        <begin position="1"/>
        <end position="22"/>
    </location>
</feature>
<evidence type="ECO:0000256" key="1">
    <source>
        <dbReference type="SAM" id="MobiDB-lite"/>
    </source>
</evidence>
<keyword evidence="2" id="KW-0732">Signal</keyword>
<protein>
    <submittedName>
        <fullName evidence="3">Uncharacterized protein</fullName>
    </submittedName>
</protein>
<name>A0A6S6TCG6_9BACT</name>
<dbReference type="AlphaFoldDB" id="A0A6S6TCG6"/>
<sequence>MKHKIKLVSILTLLTYNSLLLADADADFVTIQGAVNHSFVESISKNLAHVGDKRGKYIKVDGNDEFKEVLAEGGFTEDDLKDGSKISKRYISTTIENVDLDDSDLTDINSDTLNLGSEIEGGNVVQSLNIKDTKIETERHINAGVIASGDDTSNISNMTNIEDSQLLGTNNEKDEKDKGISTSKYFD</sequence>
<dbReference type="EMBL" id="CACVAZ010000108">
    <property type="protein sequence ID" value="CAA6816865.1"/>
    <property type="molecule type" value="Genomic_DNA"/>
</dbReference>
<organism evidence="3">
    <name type="scientific">uncultured Sulfurovum sp</name>
    <dbReference type="NCBI Taxonomy" id="269237"/>
    <lineage>
        <taxon>Bacteria</taxon>
        <taxon>Pseudomonadati</taxon>
        <taxon>Campylobacterota</taxon>
        <taxon>Epsilonproteobacteria</taxon>
        <taxon>Campylobacterales</taxon>
        <taxon>Sulfurovaceae</taxon>
        <taxon>Sulfurovum</taxon>
        <taxon>environmental samples</taxon>
    </lineage>
</organism>
<evidence type="ECO:0000256" key="2">
    <source>
        <dbReference type="SAM" id="SignalP"/>
    </source>
</evidence>
<reference evidence="3" key="1">
    <citation type="submission" date="2020-01" db="EMBL/GenBank/DDBJ databases">
        <authorList>
            <person name="Meier V. D."/>
            <person name="Meier V D."/>
        </authorList>
    </citation>
    <scope>NUCLEOTIDE SEQUENCE</scope>
    <source>
        <strain evidence="3">HLG_WM_MAG_02</strain>
    </source>
</reference>